<dbReference type="AlphaFoldDB" id="A0A0G1S3Q6"/>
<proteinExistence type="predicted"/>
<comment type="caution">
    <text evidence="1">The sequence shown here is derived from an EMBL/GenBank/DDBJ whole genome shotgun (WGS) entry which is preliminary data.</text>
</comment>
<dbReference type="EMBL" id="LCNU01000014">
    <property type="protein sequence ID" value="KKU64017.1"/>
    <property type="molecule type" value="Genomic_DNA"/>
</dbReference>
<gene>
    <name evidence="1" type="ORF">UX86_C0014G0001</name>
</gene>
<dbReference type="Proteomes" id="UP000034502">
    <property type="component" value="Unassembled WGS sequence"/>
</dbReference>
<accession>A0A0G1S3Q6</accession>
<evidence type="ECO:0000313" key="1">
    <source>
        <dbReference type="EMBL" id="KKU64017.1"/>
    </source>
</evidence>
<evidence type="ECO:0000313" key="2">
    <source>
        <dbReference type="Proteomes" id="UP000034502"/>
    </source>
</evidence>
<protein>
    <submittedName>
        <fullName evidence="1">Uncharacterized protein</fullName>
    </submittedName>
</protein>
<reference evidence="1 2" key="1">
    <citation type="journal article" date="2015" name="Nature">
        <title>rRNA introns, odd ribosomes, and small enigmatic genomes across a large radiation of phyla.</title>
        <authorList>
            <person name="Brown C.T."/>
            <person name="Hug L.A."/>
            <person name="Thomas B.C."/>
            <person name="Sharon I."/>
            <person name="Castelle C.J."/>
            <person name="Singh A."/>
            <person name="Wilkins M.J."/>
            <person name="Williams K.H."/>
            <person name="Banfield J.F."/>
        </authorList>
    </citation>
    <scope>NUCLEOTIDE SEQUENCE [LARGE SCALE GENOMIC DNA]</scope>
</reference>
<feature type="non-terminal residue" evidence="1">
    <location>
        <position position="25"/>
    </location>
</feature>
<organism evidence="1 2">
    <name type="scientific">Candidatus Amesbacteria bacterium GW2011_GWC1_47_15</name>
    <dbReference type="NCBI Taxonomy" id="1618364"/>
    <lineage>
        <taxon>Bacteria</taxon>
        <taxon>Candidatus Amesiibacteriota</taxon>
    </lineage>
</organism>
<sequence>MADVVEGEVVDSSAGQVSLTVDLTG</sequence>
<name>A0A0G1S3Q6_9BACT</name>